<gene>
    <name evidence="4" type="ORF">FE785_05745</name>
</gene>
<keyword evidence="5" id="KW-1185">Reference proteome</keyword>
<feature type="compositionally biased region" description="Basic and acidic residues" evidence="1">
    <location>
        <begin position="148"/>
        <end position="164"/>
    </location>
</feature>
<dbReference type="Pfam" id="PF01476">
    <property type="entry name" value="LysM"/>
    <property type="match status" value="1"/>
</dbReference>
<dbReference type="Gene3D" id="2.70.70.10">
    <property type="entry name" value="Glucose Permease (Domain IIA)"/>
    <property type="match status" value="1"/>
</dbReference>
<dbReference type="OrthoDB" id="9793746at2"/>
<dbReference type="RefSeq" id="WP_138564841.1">
    <property type="nucleotide sequence ID" value="NZ_CP040602.1"/>
</dbReference>
<organism evidence="4 5">
    <name type="scientific">Thiomicrorhabdus sediminis</name>
    <dbReference type="NCBI Taxonomy" id="2580412"/>
    <lineage>
        <taxon>Bacteria</taxon>
        <taxon>Pseudomonadati</taxon>
        <taxon>Pseudomonadota</taxon>
        <taxon>Gammaproteobacteria</taxon>
        <taxon>Thiotrichales</taxon>
        <taxon>Piscirickettsiaceae</taxon>
        <taxon>Thiomicrorhabdus</taxon>
    </lineage>
</organism>
<sequence>MKLTKPQTRVIYLATMVLGLSACSSPLKYAPRDHGATTSSAQAKPSQAQDCQGSYRVRSGDTLSEIAVKCDISMSRLAKYNQLLPPYIIYVNQELLIPSVQALQTSPELVDDNEDPANDITGQSRVQPEPLQPKNQAPIKQAKQLSPPKEDSAKAIERQDTPQERVKMEKSGKWVWPMHKGLDYRYIRDRAGLSVLEIYGLPGQDVKAVTSGKVVYAGNGIANFGWMLVIKHTDEYMSIYAHNSALLVREGDIVKSGQVVATMGATGNTKRPKLYLEARYQGRKVDIKKILKP</sequence>
<dbReference type="AlphaFoldDB" id="A0A4P9K593"/>
<dbReference type="InterPro" id="IPR036779">
    <property type="entry name" value="LysM_dom_sf"/>
</dbReference>
<dbReference type="Pfam" id="PF01551">
    <property type="entry name" value="Peptidase_M23"/>
    <property type="match status" value="1"/>
</dbReference>
<evidence type="ECO:0000259" key="3">
    <source>
        <dbReference type="PROSITE" id="PS51782"/>
    </source>
</evidence>
<dbReference type="KEGG" id="thig:FE785_05745"/>
<feature type="chain" id="PRO_5020342784" evidence="2">
    <location>
        <begin position="30"/>
        <end position="293"/>
    </location>
</feature>
<dbReference type="InterPro" id="IPR050570">
    <property type="entry name" value="Cell_wall_metabolism_enzyme"/>
</dbReference>
<accession>A0A4P9K593</accession>
<keyword evidence="2" id="KW-0732">Signal</keyword>
<evidence type="ECO:0000256" key="2">
    <source>
        <dbReference type="SAM" id="SignalP"/>
    </source>
</evidence>
<dbReference type="GO" id="GO:0004222">
    <property type="term" value="F:metalloendopeptidase activity"/>
    <property type="evidence" value="ECO:0007669"/>
    <property type="project" value="TreeGrafter"/>
</dbReference>
<dbReference type="InterPro" id="IPR018392">
    <property type="entry name" value="LysM"/>
</dbReference>
<dbReference type="Gene3D" id="3.10.350.10">
    <property type="entry name" value="LysM domain"/>
    <property type="match status" value="1"/>
</dbReference>
<evidence type="ECO:0000256" key="1">
    <source>
        <dbReference type="SAM" id="MobiDB-lite"/>
    </source>
</evidence>
<dbReference type="InterPro" id="IPR016047">
    <property type="entry name" value="M23ase_b-sheet_dom"/>
</dbReference>
<proteinExistence type="predicted"/>
<feature type="domain" description="LysM" evidence="3">
    <location>
        <begin position="53"/>
        <end position="97"/>
    </location>
</feature>
<dbReference type="CDD" id="cd12797">
    <property type="entry name" value="M23_peptidase"/>
    <property type="match status" value="1"/>
</dbReference>
<dbReference type="PROSITE" id="PS51782">
    <property type="entry name" value="LYSM"/>
    <property type="match status" value="1"/>
</dbReference>
<evidence type="ECO:0000313" key="5">
    <source>
        <dbReference type="Proteomes" id="UP000304864"/>
    </source>
</evidence>
<dbReference type="CDD" id="cd00118">
    <property type="entry name" value="LysM"/>
    <property type="match status" value="1"/>
</dbReference>
<dbReference type="SUPFAM" id="SSF51261">
    <property type="entry name" value="Duplicated hybrid motif"/>
    <property type="match status" value="1"/>
</dbReference>
<reference evidence="4 5" key="1">
    <citation type="submission" date="2019-05" db="EMBL/GenBank/DDBJ databases">
        <title>Thiomicrorhabdus sediminis sp. nov, a novel sulfur-oxidizing bacterium isolated from coastal sediment.</title>
        <authorList>
            <person name="Liu X."/>
        </authorList>
    </citation>
    <scope>NUCLEOTIDE SEQUENCE [LARGE SCALE GENOMIC DNA]</scope>
    <source>
        <strain evidence="4 5">G1</strain>
    </source>
</reference>
<dbReference type="InterPro" id="IPR011055">
    <property type="entry name" value="Dup_hybrid_motif"/>
</dbReference>
<protein>
    <submittedName>
        <fullName evidence="4">M23 family metallopeptidase</fullName>
    </submittedName>
</protein>
<feature type="signal peptide" evidence="2">
    <location>
        <begin position="1"/>
        <end position="29"/>
    </location>
</feature>
<dbReference type="SMART" id="SM00257">
    <property type="entry name" value="LysM"/>
    <property type="match status" value="1"/>
</dbReference>
<name>A0A4P9K593_9GAMM</name>
<dbReference type="Proteomes" id="UP000304864">
    <property type="component" value="Chromosome"/>
</dbReference>
<dbReference type="EMBL" id="CP040602">
    <property type="protein sequence ID" value="QCU90165.1"/>
    <property type="molecule type" value="Genomic_DNA"/>
</dbReference>
<dbReference type="PROSITE" id="PS51257">
    <property type="entry name" value="PROKAR_LIPOPROTEIN"/>
    <property type="match status" value="1"/>
</dbReference>
<dbReference type="PANTHER" id="PTHR21666:SF270">
    <property type="entry name" value="MUREIN HYDROLASE ACTIVATOR ENVC"/>
    <property type="match status" value="1"/>
</dbReference>
<dbReference type="PANTHER" id="PTHR21666">
    <property type="entry name" value="PEPTIDASE-RELATED"/>
    <property type="match status" value="1"/>
</dbReference>
<feature type="region of interest" description="Disordered" evidence="1">
    <location>
        <begin position="31"/>
        <end position="55"/>
    </location>
</feature>
<feature type="compositionally biased region" description="Polar residues" evidence="1">
    <location>
        <begin position="36"/>
        <end position="52"/>
    </location>
</feature>
<feature type="region of interest" description="Disordered" evidence="1">
    <location>
        <begin position="109"/>
        <end position="164"/>
    </location>
</feature>
<evidence type="ECO:0000313" key="4">
    <source>
        <dbReference type="EMBL" id="QCU90165.1"/>
    </source>
</evidence>